<proteinExistence type="predicted"/>
<evidence type="ECO:0000313" key="1">
    <source>
        <dbReference type="EMBL" id="SHI78276.1"/>
    </source>
</evidence>
<dbReference type="InterPro" id="IPR019853">
    <property type="entry name" value="GldB-like"/>
</dbReference>
<evidence type="ECO:0000313" key="2">
    <source>
        <dbReference type="Proteomes" id="UP000184432"/>
    </source>
</evidence>
<accession>A0A1M6DYH1</accession>
<gene>
    <name evidence="1" type="ORF">SAMN04488508_10396</name>
</gene>
<dbReference type="STRING" id="570521.SAMN04488508_10396"/>
<sequence length="339" mass="39720">MAFYRNGNYLKSSLNLVMKSLKFLKCALVFCVLFSCNKESKIEKEIEKIPVKITIERFDRLFADVDEENLSDLKRDFPFLFSAKYADSVWLKKAKDTIQQEVNREVEKAFPDLTAEIDELHSLFQHIKFYFPEINVPRVITITSDVDYRNKVVISKDLLIISLDTYLGADHHFYEAIQKYLKRNFIREQIIADVAGAYAKNQVGPIRERTFLANMISFGKELYLKNLFLPETDDAVKLGYTKEQFNWVQDNEEPIWRFFIDKQLLYSTDSSLMPRFLYPGPFSKFYLEEIDKEAPDKVGQFIGWQIVASYMKNNSVSLRQLLLADAETIFNNSKYKPAR</sequence>
<protein>
    <submittedName>
        <fullName evidence="1">Protein involved in gliding motility GldB</fullName>
    </submittedName>
</protein>
<keyword evidence="2" id="KW-1185">Reference proteome</keyword>
<reference evidence="2" key="1">
    <citation type="submission" date="2016-11" db="EMBL/GenBank/DDBJ databases">
        <authorList>
            <person name="Varghese N."/>
            <person name="Submissions S."/>
        </authorList>
    </citation>
    <scope>NUCLEOTIDE SEQUENCE [LARGE SCALE GENOMIC DNA]</scope>
    <source>
        <strain evidence="2">DSM 22623</strain>
    </source>
</reference>
<dbReference type="Pfam" id="PF25594">
    <property type="entry name" value="GldB_lipo"/>
    <property type="match status" value="1"/>
</dbReference>
<organism evidence="1 2">
    <name type="scientific">Aquimarina spongiae</name>
    <dbReference type="NCBI Taxonomy" id="570521"/>
    <lineage>
        <taxon>Bacteria</taxon>
        <taxon>Pseudomonadati</taxon>
        <taxon>Bacteroidota</taxon>
        <taxon>Flavobacteriia</taxon>
        <taxon>Flavobacteriales</taxon>
        <taxon>Flavobacteriaceae</taxon>
        <taxon>Aquimarina</taxon>
    </lineage>
</organism>
<dbReference type="AlphaFoldDB" id="A0A1M6DYH1"/>
<dbReference type="NCBIfam" id="TIGR03514">
    <property type="entry name" value="GldB_lipo"/>
    <property type="match status" value="1"/>
</dbReference>
<name>A0A1M6DYH1_9FLAO</name>
<dbReference type="Proteomes" id="UP000184432">
    <property type="component" value="Unassembled WGS sequence"/>
</dbReference>
<dbReference type="EMBL" id="FQYP01000003">
    <property type="protein sequence ID" value="SHI78276.1"/>
    <property type="molecule type" value="Genomic_DNA"/>
</dbReference>